<dbReference type="AlphaFoldDB" id="A0A1G6IXF9"/>
<dbReference type="CDD" id="cd03316">
    <property type="entry name" value="MR_like"/>
    <property type="match status" value="1"/>
</dbReference>
<dbReference type="SUPFAM" id="SSF54826">
    <property type="entry name" value="Enolase N-terminal domain-like"/>
    <property type="match status" value="1"/>
</dbReference>
<keyword evidence="3" id="KW-0460">Magnesium</keyword>
<keyword evidence="5" id="KW-1185">Reference proteome</keyword>
<name>A0A1G6IXF9_9PSEU</name>
<protein>
    <submittedName>
        <fullName evidence="4">L-alanine-DL-glutamate epimerase</fullName>
    </submittedName>
</protein>
<dbReference type="Pfam" id="PF13378">
    <property type="entry name" value="MR_MLE_C"/>
    <property type="match status" value="1"/>
</dbReference>
<comment type="cofactor">
    <cofactor evidence="1">
        <name>Mg(2+)</name>
        <dbReference type="ChEBI" id="CHEBI:18420"/>
    </cofactor>
</comment>
<dbReference type="InterPro" id="IPR029065">
    <property type="entry name" value="Enolase_C-like"/>
</dbReference>
<dbReference type="Gene3D" id="3.20.20.120">
    <property type="entry name" value="Enolase-like C-terminal domain"/>
    <property type="match status" value="1"/>
</dbReference>
<dbReference type="InterPro" id="IPR029017">
    <property type="entry name" value="Enolase-like_N"/>
</dbReference>
<dbReference type="InterPro" id="IPR013341">
    <property type="entry name" value="Mandelate_racemase_N_dom"/>
</dbReference>
<dbReference type="InterPro" id="IPR036849">
    <property type="entry name" value="Enolase-like_C_sf"/>
</dbReference>
<evidence type="ECO:0000256" key="1">
    <source>
        <dbReference type="ARBA" id="ARBA00001946"/>
    </source>
</evidence>
<keyword evidence="2" id="KW-0479">Metal-binding</keyword>
<evidence type="ECO:0000313" key="4">
    <source>
        <dbReference type="EMBL" id="SDC11169.1"/>
    </source>
</evidence>
<reference evidence="4 5" key="1">
    <citation type="submission" date="2016-10" db="EMBL/GenBank/DDBJ databases">
        <authorList>
            <person name="de Groot N.N."/>
        </authorList>
    </citation>
    <scope>NUCLEOTIDE SEQUENCE [LARGE SCALE GENOMIC DNA]</scope>
    <source>
        <strain evidence="4 5">CGMCC 4.5506</strain>
    </source>
</reference>
<dbReference type="InterPro" id="IPR046945">
    <property type="entry name" value="RHMD-like"/>
</dbReference>
<dbReference type="RefSeq" id="WP_091795712.1">
    <property type="nucleotide sequence ID" value="NZ_CP016353.1"/>
</dbReference>
<gene>
    <name evidence="4" type="ORF">SAMN05421630_101458</name>
</gene>
<dbReference type="GO" id="GO:0000287">
    <property type="term" value="F:magnesium ion binding"/>
    <property type="evidence" value="ECO:0007669"/>
    <property type="project" value="TreeGrafter"/>
</dbReference>
<dbReference type="SMART" id="SM00922">
    <property type="entry name" value="MR_MLE"/>
    <property type="match status" value="1"/>
</dbReference>
<dbReference type="EMBL" id="FMZE01000001">
    <property type="protein sequence ID" value="SDC11169.1"/>
    <property type="molecule type" value="Genomic_DNA"/>
</dbReference>
<dbReference type="GO" id="GO:0016836">
    <property type="term" value="F:hydro-lyase activity"/>
    <property type="evidence" value="ECO:0007669"/>
    <property type="project" value="TreeGrafter"/>
</dbReference>
<evidence type="ECO:0000313" key="5">
    <source>
        <dbReference type="Proteomes" id="UP000199494"/>
    </source>
</evidence>
<proteinExistence type="predicted"/>
<evidence type="ECO:0000256" key="2">
    <source>
        <dbReference type="ARBA" id="ARBA00022723"/>
    </source>
</evidence>
<dbReference type="InterPro" id="IPR013342">
    <property type="entry name" value="Mandelate_racemase_C"/>
</dbReference>
<dbReference type="SFLD" id="SFLDS00001">
    <property type="entry name" value="Enolase"/>
    <property type="match status" value="1"/>
</dbReference>
<dbReference type="OrthoDB" id="9796450at2"/>
<accession>A0A1G6IXF9</accession>
<dbReference type="Proteomes" id="UP000199494">
    <property type="component" value="Unassembled WGS sequence"/>
</dbReference>
<dbReference type="STRING" id="530584.SAMN05421630_101458"/>
<dbReference type="PANTHER" id="PTHR13794:SF58">
    <property type="entry name" value="MITOCHONDRIAL ENOLASE SUPERFAMILY MEMBER 1"/>
    <property type="match status" value="1"/>
</dbReference>
<dbReference type="PANTHER" id="PTHR13794">
    <property type="entry name" value="ENOLASE SUPERFAMILY, MANDELATE RACEMASE"/>
    <property type="match status" value="1"/>
</dbReference>
<dbReference type="Gene3D" id="3.30.390.10">
    <property type="entry name" value="Enolase-like, N-terminal domain"/>
    <property type="match status" value="1"/>
</dbReference>
<dbReference type="SUPFAM" id="SSF51604">
    <property type="entry name" value="Enolase C-terminal domain-like"/>
    <property type="match status" value="1"/>
</dbReference>
<evidence type="ECO:0000256" key="3">
    <source>
        <dbReference type="ARBA" id="ARBA00022842"/>
    </source>
</evidence>
<sequence>MEISKAETWILRLPFVRTSRDFDDAHHELAGVTLYTENGERGTGFAFTADFGGGSAVKALLDDVVLPRVLGRSTADTKLIWQDLRRITHRMGRGLNSFAIAAVDIALWDLRARLHGQSLAAELGQVRDRVPGYGSGKASPLLPVAELVELSQGYVDEGFGAVKLRVGMDPAADLDRVGAVRAALGDEVRIMCDANERLDLPSALWLGRRLADYDVYWFEEPVLSDDVGAHRRLAEALPMAVASGEHLCSAGEFTAFVDAGALDVLQPNACMVGGITETMRIGELAAAHGLGFAPHFMTELHVHVAAALPSATYVEHFPFLDAFTTEPIRVEDGHVLVPDRPGHGIEFTERTWDTYRTA</sequence>
<dbReference type="Pfam" id="PF02746">
    <property type="entry name" value="MR_MLE_N"/>
    <property type="match status" value="1"/>
</dbReference>
<organism evidence="4 5">
    <name type="scientific">Prauserella marina</name>
    <dbReference type="NCBI Taxonomy" id="530584"/>
    <lineage>
        <taxon>Bacteria</taxon>
        <taxon>Bacillati</taxon>
        <taxon>Actinomycetota</taxon>
        <taxon>Actinomycetes</taxon>
        <taxon>Pseudonocardiales</taxon>
        <taxon>Pseudonocardiaceae</taxon>
        <taxon>Prauserella</taxon>
    </lineage>
</organism>
<dbReference type="GO" id="GO:0016052">
    <property type="term" value="P:carbohydrate catabolic process"/>
    <property type="evidence" value="ECO:0007669"/>
    <property type="project" value="TreeGrafter"/>
</dbReference>